<protein>
    <recommendedName>
        <fullName evidence="1">F5/8 type C domain-containing protein</fullName>
    </recommendedName>
</protein>
<evidence type="ECO:0000259" key="1">
    <source>
        <dbReference type="Pfam" id="PF00754"/>
    </source>
</evidence>
<keyword evidence="3" id="KW-1185">Reference proteome</keyword>
<gene>
    <name evidence="2" type="ORF">L1049_026290</name>
</gene>
<dbReference type="AlphaFoldDB" id="A0AAP0NCH0"/>
<dbReference type="Proteomes" id="UP001415857">
    <property type="component" value="Unassembled WGS sequence"/>
</dbReference>
<dbReference type="Pfam" id="PF00754">
    <property type="entry name" value="F5_F8_type_C"/>
    <property type="match status" value="1"/>
</dbReference>
<proteinExistence type="predicted"/>
<feature type="domain" description="F5/8 type C" evidence="1">
    <location>
        <begin position="15"/>
        <end position="105"/>
    </location>
</feature>
<evidence type="ECO:0000313" key="2">
    <source>
        <dbReference type="EMBL" id="KAK9270707.1"/>
    </source>
</evidence>
<dbReference type="PANTHER" id="PTHR47457:SF1">
    <property type="entry name" value="BTB DOMAIN-CONTAINING PROTEIN-RELATED"/>
    <property type="match status" value="1"/>
</dbReference>
<name>A0AAP0NCH0_LIQFO</name>
<dbReference type="Gene3D" id="2.60.120.260">
    <property type="entry name" value="Galactose-binding domain-like"/>
    <property type="match status" value="1"/>
</dbReference>
<comment type="caution">
    <text evidence="2">The sequence shown here is derived from an EMBL/GenBank/DDBJ whole genome shotgun (WGS) entry which is preliminary data.</text>
</comment>
<dbReference type="SUPFAM" id="SSF49785">
    <property type="entry name" value="Galactose-binding domain-like"/>
    <property type="match status" value="1"/>
</dbReference>
<dbReference type="EMBL" id="JBBPBK010000014">
    <property type="protein sequence ID" value="KAK9270707.1"/>
    <property type="molecule type" value="Genomic_DNA"/>
</dbReference>
<sequence>MKAIILLNCMFQRITITASSPTSRYTDPKSLVSRTYLGTSFAGPRMEDGKNCAWWMVDIGQDHQLMCNYYTLRQDGSRAYIRCWNLQGSSDGKTWTNLREHENDQTMCKPGQFASWPIIGPNALLPFRFFRVFLTGPTTDASNPWNFCICFFELYGYFR</sequence>
<accession>A0AAP0NCH0</accession>
<dbReference type="InterPro" id="IPR000421">
    <property type="entry name" value="FA58C"/>
</dbReference>
<organism evidence="2 3">
    <name type="scientific">Liquidambar formosana</name>
    <name type="common">Formosan gum</name>
    <dbReference type="NCBI Taxonomy" id="63359"/>
    <lineage>
        <taxon>Eukaryota</taxon>
        <taxon>Viridiplantae</taxon>
        <taxon>Streptophyta</taxon>
        <taxon>Embryophyta</taxon>
        <taxon>Tracheophyta</taxon>
        <taxon>Spermatophyta</taxon>
        <taxon>Magnoliopsida</taxon>
        <taxon>eudicotyledons</taxon>
        <taxon>Gunneridae</taxon>
        <taxon>Pentapetalae</taxon>
        <taxon>Saxifragales</taxon>
        <taxon>Altingiaceae</taxon>
        <taxon>Liquidambar</taxon>
    </lineage>
</organism>
<evidence type="ECO:0000313" key="3">
    <source>
        <dbReference type="Proteomes" id="UP001415857"/>
    </source>
</evidence>
<dbReference type="InterPro" id="IPR008979">
    <property type="entry name" value="Galactose-bd-like_sf"/>
</dbReference>
<reference evidence="2 3" key="1">
    <citation type="journal article" date="2024" name="Plant J.">
        <title>Genome sequences and population genomics reveal climatic adaptation and genomic divergence between two closely related sweetgum species.</title>
        <authorList>
            <person name="Xu W.Q."/>
            <person name="Ren C.Q."/>
            <person name="Zhang X.Y."/>
            <person name="Comes H.P."/>
            <person name="Liu X.H."/>
            <person name="Li Y.G."/>
            <person name="Kettle C.J."/>
            <person name="Jalonen R."/>
            <person name="Gaisberger H."/>
            <person name="Ma Y.Z."/>
            <person name="Qiu Y.X."/>
        </authorList>
    </citation>
    <scope>NUCLEOTIDE SEQUENCE [LARGE SCALE GENOMIC DNA]</scope>
    <source>
        <strain evidence="2">Hangzhou</strain>
    </source>
</reference>
<dbReference type="PANTHER" id="PTHR47457">
    <property type="entry name" value="OS05G0345500 PROTEIN"/>
    <property type="match status" value="1"/>
</dbReference>